<evidence type="ECO:0000256" key="2">
    <source>
        <dbReference type="ARBA" id="ARBA00023157"/>
    </source>
</evidence>
<evidence type="ECO:0008006" key="6">
    <source>
        <dbReference type="Google" id="ProtNLM"/>
    </source>
</evidence>
<keyword evidence="2" id="KW-1015">Disulfide bond</keyword>
<evidence type="ECO:0000313" key="5">
    <source>
        <dbReference type="Proteomes" id="UP001153636"/>
    </source>
</evidence>
<reference evidence="4" key="1">
    <citation type="submission" date="2022-01" db="EMBL/GenBank/DDBJ databases">
        <authorList>
            <person name="King R."/>
        </authorList>
    </citation>
    <scope>NUCLEOTIDE SEQUENCE</scope>
</reference>
<feature type="signal peptide" evidence="3">
    <location>
        <begin position="1"/>
        <end position="21"/>
    </location>
</feature>
<organism evidence="4 5">
    <name type="scientific">Psylliodes chrysocephalus</name>
    <dbReference type="NCBI Taxonomy" id="3402493"/>
    <lineage>
        <taxon>Eukaryota</taxon>
        <taxon>Metazoa</taxon>
        <taxon>Ecdysozoa</taxon>
        <taxon>Arthropoda</taxon>
        <taxon>Hexapoda</taxon>
        <taxon>Insecta</taxon>
        <taxon>Pterygota</taxon>
        <taxon>Neoptera</taxon>
        <taxon>Endopterygota</taxon>
        <taxon>Coleoptera</taxon>
        <taxon>Polyphaga</taxon>
        <taxon>Cucujiformia</taxon>
        <taxon>Chrysomeloidea</taxon>
        <taxon>Chrysomelidae</taxon>
        <taxon>Galerucinae</taxon>
        <taxon>Alticini</taxon>
        <taxon>Psylliodes</taxon>
    </lineage>
</organism>
<dbReference type="OrthoDB" id="6698477at2759"/>
<feature type="chain" id="PRO_5040516040" description="Sodefrin-like factor" evidence="3">
    <location>
        <begin position="22"/>
        <end position="192"/>
    </location>
</feature>
<name>A0A9P0GIB7_9CUCU</name>
<dbReference type="InterPro" id="IPR045860">
    <property type="entry name" value="Snake_toxin-like_sf"/>
</dbReference>
<accession>A0A9P0GIB7</accession>
<gene>
    <name evidence="4" type="ORF">PSYICH_LOCUS11167</name>
</gene>
<dbReference type="PANTHER" id="PTHR10036">
    <property type="entry name" value="CD59 GLYCOPROTEIN"/>
    <property type="match status" value="1"/>
</dbReference>
<dbReference type="EMBL" id="OV651817">
    <property type="protein sequence ID" value="CAH1110332.1"/>
    <property type="molecule type" value="Genomic_DNA"/>
</dbReference>
<evidence type="ECO:0000313" key="4">
    <source>
        <dbReference type="EMBL" id="CAH1110332.1"/>
    </source>
</evidence>
<keyword evidence="1 3" id="KW-0732">Signal</keyword>
<sequence>MATSYLVMLVYIANCFIHAESVKCIRCSSTDYNSPCRLGTDETLYECPSDEQSCYAEYFYGGSKPLYRRGCSNSNWCEYQKNQHGDDFKYCKTCDGEKCNTATIGGPDSSQIQCYTCSSEDIYSDCKKGGIDNKIQLCEKGIKKCFNEYIATSKREIWTRGCARDDYCSSQESKYGQSLQFCKYCHDDLCNT</sequence>
<evidence type="ECO:0000256" key="3">
    <source>
        <dbReference type="SAM" id="SignalP"/>
    </source>
</evidence>
<dbReference type="AlphaFoldDB" id="A0A9P0GIB7"/>
<proteinExistence type="predicted"/>
<keyword evidence="5" id="KW-1185">Reference proteome</keyword>
<protein>
    <recommendedName>
        <fullName evidence="6">Sodefrin-like factor</fullName>
    </recommendedName>
</protein>
<evidence type="ECO:0000256" key="1">
    <source>
        <dbReference type="ARBA" id="ARBA00022729"/>
    </source>
</evidence>
<dbReference type="Proteomes" id="UP001153636">
    <property type="component" value="Chromosome 5"/>
</dbReference>
<dbReference type="SUPFAM" id="SSF57302">
    <property type="entry name" value="Snake toxin-like"/>
    <property type="match status" value="2"/>
</dbReference>